<name>A0ABS5M6B6_9MICO</name>
<protein>
    <submittedName>
        <fullName evidence="2">SGNH/GDSL hydrolase family protein</fullName>
    </submittedName>
</protein>
<keyword evidence="3" id="KW-1185">Reference proteome</keyword>
<dbReference type="PANTHER" id="PTHR43784">
    <property type="entry name" value="GDSL-LIKE LIPASE/ACYLHYDROLASE, PUTATIVE (AFU_ORTHOLOGUE AFUA_2G00820)-RELATED"/>
    <property type="match status" value="1"/>
</dbReference>
<evidence type="ECO:0000313" key="3">
    <source>
        <dbReference type="Proteomes" id="UP000811492"/>
    </source>
</evidence>
<accession>A0ABS5M6B6</accession>
<dbReference type="Gene3D" id="3.40.50.1110">
    <property type="entry name" value="SGNH hydrolase"/>
    <property type="match status" value="1"/>
</dbReference>
<dbReference type="PANTHER" id="PTHR43784:SF2">
    <property type="entry name" value="GDSL-LIKE LIPASE_ACYLHYDROLASE, PUTATIVE (AFU_ORTHOLOGUE AFUA_2G00820)-RELATED"/>
    <property type="match status" value="1"/>
</dbReference>
<gene>
    <name evidence="2" type="ORF">JSQ98_11055</name>
</gene>
<sequence length="269" mass="29226">MSEPHEATERAPIRYVAIGDSFTEGVGDERPDGSVRGWADLVAQGLADATGAAVDYANLAIRGRLLAPIIAEQLEPALALQPTVVTFNGGGNDMLRPRTNIAWVAAQTEHALMRIRDSDAEPILLAGANPTAGLPGGARVRVKGDELVRAARAIAERLDVRFADNWNDPELAGGQYWSPDRLHLAPVGHRRVAANVLRAMGYTAPADWELNAAAIPRPTRRDQLRYTREHVVPWVQRRLTGRSSGDGRTAKYAEWTRVEPRALGADPEA</sequence>
<dbReference type="InterPro" id="IPR053140">
    <property type="entry name" value="GDSL_Rv0518-like"/>
</dbReference>
<dbReference type="RefSeq" id="WP_211649712.1">
    <property type="nucleotide sequence ID" value="NZ_JAFEVO010000001.1"/>
</dbReference>
<dbReference type="InterPro" id="IPR036514">
    <property type="entry name" value="SGNH_hydro_sf"/>
</dbReference>
<dbReference type="SUPFAM" id="SSF52266">
    <property type="entry name" value="SGNH hydrolase"/>
    <property type="match status" value="1"/>
</dbReference>
<organism evidence="2 3">
    <name type="scientific">Leucobacter manosquensis</name>
    <dbReference type="NCBI Taxonomy" id="2810611"/>
    <lineage>
        <taxon>Bacteria</taxon>
        <taxon>Bacillati</taxon>
        <taxon>Actinomycetota</taxon>
        <taxon>Actinomycetes</taxon>
        <taxon>Micrococcales</taxon>
        <taxon>Microbacteriaceae</taxon>
        <taxon>Leucobacter</taxon>
    </lineage>
</organism>
<dbReference type="CDD" id="cd01832">
    <property type="entry name" value="SGNH_hydrolase_like_1"/>
    <property type="match status" value="1"/>
</dbReference>
<keyword evidence="2" id="KW-0378">Hydrolase</keyword>
<dbReference type="InterPro" id="IPR013830">
    <property type="entry name" value="SGNH_hydro"/>
</dbReference>
<comment type="caution">
    <text evidence="2">The sequence shown here is derived from an EMBL/GenBank/DDBJ whole genome shotgun (WGS) entry which is preliminary data.</text>
</comment>
<feature type="domain" description="SGNH hydrolase-type esterase" evidence="1">
    <location>
        <begin position="17"/>
        <end position="191"/>
    </location>
</feature>
<dbReference type="GO" id="GO:0016787">
    <property type="term" value="F:hydrolase activity"/>
    <property type="evidence" value="ECO:0007669"/>
    <property type="project" value="UniProtKB-KW"/>
</dbReference>
<dbReference type="EMBL" id="JAFEVO010000001">
    <property type="protein sequence ID" value="MBS3182721.1"/>
    <property type="molecule type" value="Genomic_DNA"/>
</dbReference>
<proteinExistence type="predicted"/>
<evidence type="ECO:0000259" key="1">
    <source>
        <dbReference type="Pfam" id="PF13472"/>
    </source>
</evidence>
<dbReference type="Pfam" id="PF13472">
    <property type="entry name" value="Lipase_GDSL_2"/>
    <property type="match status" value="1"/>
</dbReference>
<dbReference type="Proteomes" id="UP000811492">
    <property type="component" value="Unassembled WGS sequence"/>
</dbReference>
<evidence type="ECO:0000313" key="2">
    <source>
        <dbReference type="EMBL" id="MBS3182721.1"/>
    </source>
</evidence>
<reference evidence="2 3" key="1">
    <citation type="submission" date="2021-02" db="EMBL/GenBank/DDBJ databases">
        <title>Draft genome and description of Leucobacter sp nov strain Marseille-Q4368.</title>
        <authorList>
            <person name="Boxberger M."/>
            <person name="La Scola B."/>
        </authorList>
    </citation>
    <scope>NUCLEOTIDE SEQUENCE [LARGE SCALE GENOMIC DNA]</scope>
    <source>
        <strain evidence="2 3">Marseille-Q4368</strain>
    </source>
</reference>